<dbReference type="InterPro" id="IPR036388">
    <property type="entry name" value="WH-like_DNA-bd_sf"/>
</dbReference>
<keyword evidence="1" id="KW-0238">DNA-binding</keyword>
<evidence type="ECO:0000259" key="2">
    <source>
        <dbReference type="PROSITE" id="PS50043"/>
    </source>
</evidence>
<comment type="caution">
    <text evidence="3">The sequence shown here is derived from an EMBL/GenBank/DDBJ whole genome shotgun (WGS) entry which is preliminary data.</text>
</comment>
<gene>
    <name evidence="3" type="ORF">CS533_02750</name>
</gene>
<name>A0A2G4U6L1_YERBE</name>
<evidence type="ECO:0000313" key="3">
    <source>
        <dbReference type="EMBL" id="PHZ28928.1"/>
    </source>
</evidence>
<dbReference type="Gene3D" id="1.10.10.10">
    <property type="entry name" value="Winged helix-like DNA-binding domain superfamily/Winged helix DNA-binding domain"/>
    <property type="match status" value="1"/>
</dbReference>
<accession>A0A2G4U6L1</accession>
<evidence type="ECO:0000313" key="4">
    <source>
        <dbReference type="Proteomes" id="UP000229378"/>
    </source>
</evidence>
<dbReference type="GO" id="GO:0006355">
    <property type="term" value="P:regulation of DNA-templated transcription"/>
    <property type="evidence" value="ECO:0007669"/>
    <property type="project" value="InterPro"/>
</dbReference>
<organism evidence="3 4">
    <name type="scientific">Yersinia bercovieri</name>
    <dbReference type="NCBI Taxonomy" id="634"/>
    <lineage>
        <taxon>Bacteria</taxon>
        <taxon>Pseudomonadati</taxon>
        <taxon>Pseudomonadota</taxon>
        <taxon>Gammaproteobacteria</taxon>
        <taxon>Enterobacterales</taxon>
        <taxon>Yersiniaceae</taxon>
        <taxon>Yersinia</taxon>
    </lineage>
</organism>
<dbReference type="InterPro" id="IPR016032">
    <property type="entry name" value="Sig_transdc_resp-reg_C-effctor"/>
</dbReference>
<dbReference type="SMART" id="SM00421">
    <property type="entry name" value="HTH_LUXR"/>
    <property type="match status" value="1"/>
</dbReference>
<dbReference type="Pfam" id="PF00196">
    <property type="entry name" value="GerE"/>
    <property type="match status" value="1"/>
</dbReference>
<dbReference type="Proteomes" id="UP000229378">
    <property type="component" value="Unassembled WGS sequence"/>
</dbReference>
<feature type="domain" description="HTH luxR-type" evidence="2">
    <location>
        <begin position="143"/>
        <end position="205"/>
    </location>
</feature>
<sequence length="205" mass="23767">MNNILIFSNCDLIRYFFKIKVENALTLKPINISPNVFICNSLSDFKQKLITLNDIFVIFDSDNLSGHEQAIFFDLIHDHVKKDRCLIFTKDPDLLGYYDILTKMSSFVLSKETSEEKVESMLYNIIHNPAVFLEKDSSADLLNRPKKSILSLRESQVFQCLILGMSNLDIARSLYISPRSMGGYRSKIFKKCKVNNLIELYERFN</sequence>
<reference evidence="3 4" key="1">
    <citation type="submission" date="2017-10" db="EMBL/GenBank/DDBJ databases">
        <authorList>
            <person name="Banno H."/>
            <person name="Chua N.-H."/>
        </authorList>
    </citation>
    <scope>NUCLEOTIDE SEQUENCE [LARGE SCALE GENOMIC DNA]</scope>
    <source>
        <strain evidence="3 4">SCPM-O-B-7607</strain>
    </source>
</reference>
<evidence type="ECO:0000256" key="1">
    <source>
        <dbReference type="ARBA" id="ARBA00023125"/>
    </source>
</evidence>
<dbReference type="PROSITE" id="PS50043">
    <property type="entry name" value="HTH_LUXR_2"/>
    <property type="match status" value="1"/>
</dbReference>
<proteinExistence type="predicted"/>
<dbReference type="CDD" id="cd06170">
    <property type="entry name" value="LuxR_C_like"/>
    <property type="match status" value="1"/>
</dbReference>
<dbReference type="RefSeq" id="WP_099460396.1">
    <property type="nucleotide sequence ID" value="NZ_PEHN01000002.1"/>
</dbReference>
<dbReference type="AlphaFoldDB" id="A0A2G4U6L1"/>
<protein>
    <recommendedName>
        <fullName evidence="2">HTH luxR-type domain-containing protein</fullName>
    </recommendedName>
</protein>
<dbReference type="EMBL" id="PEHN01000002">
    <property type="protein sequence ID" value="PHZ28928.1"/>
    <property type="molecule type" value="Genomic_DNA"/>
</dbReference>
<dbReference type="SUPFAM" id="SSF46894">
    <property type="entry name" value="C-terminal effector domain of the bipartite response regulators"/>
    <property type="match status" value="1"/>
</dbReference>
<dbReference type="GO" id="GO:0003677">
    <property type="term" value="F:DNA binding"/>
    <property type="evidence" value="ECO:0007669"/>
    <property type="project" value="UniProtKB-KW"/>
</dbReference>
<dbReference type="InterPro" id="IPR000792">
    <property type="entry name" value="Tscrpt_reg_LuxR_C"/>
</dbReference>